<evidence type="ECO:0000313" key="1">
    <source>
        <dbReference type="EMBL" id="JAD50398.1"/>
    </source>
</evidence>
<proteinExistence type="predicted"/>
<sequence>MEHVTVFRAHSWLF</sequence>
<reference evidence="1" key="2">
    <citation type="journal article" date="2015" name="Data Brief">
        <title>Shoot transcriptome of the giant reed, Arundo donax.</title>
        <authorList>
            <person name="Barrero R.A."/>
            <person name="Guerrero F.D."/>
            <person name="Moolhuijzen P."/>
            <person name="Goolsby J.A."/>
            <person name="Tidwell J."/>
            <person name="Bellgard S.E."/>
            <person name="Bellgard M.I."/>
        </authorList>
    </citation>
    <scope>NUCLEOTIDE SEQUENCE</scope>
    <source>
        <tissue evidence="1">Shoot tissue taken approximately 20 cm above the soil surface</tissue>
    </source>
</reference>
<dbReference type="EMBL" id="GBRH01247497">
    <property type="protein sequence ID" value="JAD50398.1"/>
    <property type="molecule type" value="Transcribed_RNA"/>
</dbReference>
<reference evidence="1" key="1">
    <citation type="submission" date="2014-09" db="EMBL/GenBank/DDBJ databases">
        <authorList>
            <person name="Magalhaes I.L.F."/>
            <person name="Oliveira U."/>
            <person name="Santos F.R."/>
            <person name="Vidigal T.H.D.A."/>
            <person name="Brescovit A.D."/>
            <person name="Santos A.J."/>
        </authorList>
    </citation>
    <scope>NUCLEOTIDE SEQUENCE</scope>
    <source>
        <tissue evidence="1">Shoot tissue taken approximately 20 cm above the soil surface</tissue>
    </source>
</reference>
<name>A0A0A9AKI7_ARUDO</name>
<accession>A0A0A9AKI7</accession>
<protein>
    <submittedName>
        <fullName evidence="1">Uncharacterized protein</fullName>
    </submittedName>
</protein>
<organism evidence="1">
    <name type="scientific">Arundo donax</name>
    <name type="common">Giant reed</name>
    <name type="synonym">Donax arundinaceus</name>
    <dbReference type="NCBI Taxonomy" id="35708"/>
    <lineage>
        <taxon>Eukaryota</taxon>
        <taxon>Viridiplantae</taxon>
        <taxon>Streptophyta</taxon>
        <taxon>Embryophyta</taxon>
        <taxon>Tracheophyta</taxon>
        <taxon>Spermatophyta</taxon>
        <taxon>Magnoliopsida</taxon>
        <taxon>Liliopsida</taxon>
        <taxon>Poales</taxon>
        <taxon>Poaceae</taxon>
        <taxon>PACMAD clade</taxon>
        <taxon>Arundinoideae</taxon>
        <taxon>Arundineae</taxon>
        <taxon>Arundo</taxon>
    </lineage>
</organism>